<accession>A0AAW4WUF7</accession>
<sequence>MFLHLGGGNMIPSDEVVLIGDLENTTYSEITQEFMQISDEEGFIVDYSAGNPRSFVLTGETIYLSMISSKTLADRVDKFTEENGGY</sequence>
<dbReference type="NCBIfam" id="NF046065">
    <property type="entry name" value="MtxRegRemB"/>
    <property type="match status" value="1"/>
</dbReference>
<organism evidence="1 2">
    <name type="scientific">Halanaerobium polyolivorans</name>
    <dbReference type="NCBI Taxonomy" id="2886943"/>
    <lineage>
        <taxon>Bacteria</taxon>
        <taxon>Bacillati</taxon>
        <taxon>Bacillota</taxon>
        <taxon>Clostridia</taxon>
        <taxon>Halanaerobiales</taxon>
        <taxon>Halanaerobiaceae</taxon>
        <taxon>Halanaerobium</taxon>
    </lineage>
</organism>
<dbReference type="Pfam" id="PF04025">
    <property type="entry name" value="RemA-like"/>
    <property type="match status" value="1"/>
</dbReference>
<proteinExistence type="predicted"/>
<dbReference type="RefSeq" id="WP_229344777.1">
    <property type="nucleotide sequence ID" value="NZ_JAJFAT010000005.1"/>
</dbReference>
<dbReference type="InterPro" id="IPR007169">
    <property type="entry name" value="RemA-like"/>
</dbReference>
<reference evidence="1 2" key="1">
    <citation type="submission" date="2021-10" db="EMBL/GenBank/DDBJ databases">
        <authorList>
            <person name="Grouzdev D.S."/>
            <person name="Pantiukh K.S."/>
            <person name="Krutkina M.S."/>
        </authorList>
    </citation>
    <scope>NUCLEOTIDE SEQUENCE [LARGE SCALE GENOMIC DNA]</scope>
    <source>
        <strain evidence="1 2">Z-7514</strain>
    </source>
</reference>
<keyword evidence="2" id="KW-1185">Reference proteome</keyword>
<evidence type="ECO:0000313" key="2">
    <source>
        <dbReference type="Proteomes" id="UP001199296"/>
    </source>
</evidence>
<evidence type="ECO:0000313" key="1">
    <source>
        <dbReference type="EMBL" id="MCC3144730.1"/>
    </source>
</evidence>
<dbReference type="Proteomes" id="UP001199296">
    <property type="component" value="Unassembled WGS sequence"/>
</dbReference>
<protein>
    <submittedName>
        <fullName evidence="1">DUF370 domain-containing protein</fullName>
    </submittedName>
</protein>
<gene>
    <name evidence="1" type="ORF">LJ207_05235</name>
</gene>
<comment type="caution">
    <text evidence="1">The sequence shown here is derived from an EMBL/GenBank/DDBJ whole genome shotgun (WGS) entry which is preliminary data.</text>
</comment>
<dbReference type="AlphaFoldDB" id="A0AAW4WUF7"/>
<name>A0AAW4WUF7_9FIRM</name>
<dbReference type="EMBL" id="JAJFAT010000005">
    <property type="protein sequence ID" value="MCC3144730.1"/>
    <property type="molecule type" value="Genomic_DNA"/>
</dbReference>